<reference evidence="2" key="1">
    <citation type="submission" date="2017-09" db="EMBL/GenBank/DDBJ databases">
        <title>The complete genome of Sulfurospirillum sp. JPD-1.</title>
        <authorList>
            <person name="Goris T."/>
        </authorList>
    </citation>
    <scope>NUCLEOTIDE SEQUENCE [LARGE SCALE GENOMIC DNA]</scope>
    <source>
        <strain evidence="2">JPD-1</strain>
    </source>
</reference>
<evidence type="ECO:0000313" key="1">
    <source>
        <dbReference type="EMBL" id="ATB68582.1"/>
    </source>
</evidence>
<dbReference type="KEGG" id="sulj:SJPD1_0460"/>
<dbReference type="Proteomes" id="UP000217349">
    <property type="component" value="Chromosome"/>
</dbReference>
<name>A0A290HAK4_9BACT</name>
<organism evidence="1 2">
    <name type="scientific">Sulfurospirillum diekertiae</name>
    <dbReference type="NCBI Taxonomy" id="1854492"/>
    <lineage>
        <taxon>Bacteria</taxon>
        <taxon>Pseudomonadati</taxon>
        <taxon>Campylobacterota</taxon>
        <taxon>Epsilonproteobacteria</taxon>
        <taxon>Campylobacterales</taxon>
        <taxon>Sulfurospirillaceae</taxon>
        <taxon>Sulfurospirillum</taxon>
    </lineage>
</organism>
<proteinExistence type="predicted"/>
<evidence type="ECO:0000313" key="2">
    <source>
        <dbReference type="Proteomes" id="UP000217349"/>
    </source>
</evidence>
<dbReference type="AlphaFoldDB" id="A0A290HAK4"/>
<dbReference type="RefSeq" id="WP_096045785.1">
    <property type="nucleotide sequence ID" value="NZ_CP023275.1"/>
</dbReference>
<dbReference type="EMBL" id="CP023275">
    <property type="protein sequence ID" value="ATB68582.1"/>
    <property type="molecule type" value="Genomic_DNA"/>
</dbReference>
<evidence type="ECO:0008006" key="3">
    <source>
        <dbReference type="Google" id="ProtNLM"/>
    </source>
</evidence>
<dbReference type="OrthoDB" id="5339420at2"/>
<accession>A0A290HAK4</accession>
<gene>
    <name evidence="1" type="ORF">SJPD1_0460</name>
</gene>
<protein>
    <recommendedName>
        <fullName evidence="3">Periplasmic protein</fullName>
    </recommendedName>
</protein>
<sequence length="158" mass="17582">MPSPRFLKFLAVEILAVVLIAAYVLIDAKDVYQWWVGETNFVSTDPACDLHQSACEVTLSDGSLLRLDIEPKSIPLMKPLHFKVTTPSDLPTIEIKLFATNMNMGLHTIKLTKTTTGIFEGEGMLPTCIMGNMIWQANVILNQNRHSLGAVFSFKTDK</sequence>